<accession>A0A068R6N6</accession>
<evidence type="ECO:0000313" key="1">
    <source>
        <dbReference type="EMBL" id="CDG22591.1"/>
    </source>
</evidence>
<dbReference type="AlphaFoldDB" id="A0A068R6N6"/>
<proteinExistence type="predicted"/>
<reference evidence="1 2" key="1">
    <citation type="submission" date="2013-07" db="EMBL/GenBank/DDBJ databases">
        <authorList>
            <person name="Genoscope - CEA"/>
        </authorList>
    </citation>
    <scope>NUCLEOTIDE SEQUENCE [LARGE SCALE GENOMIC DNA]</scope>
    <source>
        <strain evidence="1 2">G6</strain>
    </source>
</reference>
<dbReference type="KEGG" id="xpo:XPG1_2944"/>
<dbReference type="Proteomes" id="UP000032735">
    <property type="component" value="Chromosome"/>
</dbReference>
<dbReference type="HOGENOM" id="CLU_2775079_0_0_6"/>
<organism evidence="1 2">
    <name type="scientific">Xenorhabdus poinarii G6</name>
    <dbReference type="NCBI Taxonomy" id="1354304"/>
    <lineage>
        <taxon>Bacteria</taxon>
        <taxon>Pseudomonadati</taxon>
        <taxon>Pseudomonadota</taxon>
        <taxon>Gammaproteobacteria</taxon>
        <taxon>Enterobacterales</taxon>
        <taxon>Morganellaceae</taxon>
        <taxon>Xenorhabdus</taxon>
    </lineage>
</organism>
<dbReference type="EMBL" id="FO704551">
    <property type="protein sequence ID" value="CDG22591.1"/>
    <property type="molecule type" value="Genomic_DNA"/>
</dbReference>
<keyword evidence="2" id="KW-1185">Reference proteome</keyword>
<protein>
    <submittedName>
        <fullName evidence="1">Uncharacterized protein</fullName>
    </submittedName>
</protein>
<gene>
    <name evidence="1" type="ORF">XPG1_2944</name>
</gene>
<sequence length="69" mass="7670">MRLLAVLVRLDTESKVPISVALDDPAIDIFKTIAPADVAEQFWNMYITRQTHAVIFGSTIPVSEIVVNE</sequence>
<evidence type="ECO:0000313" key="2">
    <source>
        <dbReference type="Proteomes" id="UP000032735"/>
    </source>
</evidence>
<dbReference type="STRING" id="1354304.XPG1_2944"/>
<name>A0A068R6N6_9GAMM</name>